<evidence type="ECO:0000313" key="5">
    <source>
        <dbReference type="EMBL" id="WOH08042.1"/>
    </source>
</evidence>
<organism evidence="5 6">
    <name type="scientific">Daucus carota subsp. sativus</name>
    <name type="common">Carrot</name>
    <dbReference type="NCBI Taxonomy" id="79200"/>
    <lineage>
        <taxon>Eukaryota</taxon>
        <taxon>Viridiplantae</taxon>
        <taxon>Streptophyta</taxon>
        <taxon>Embryophyta</taxon>
        <taxon>Tracheophyta</taxon>
        <taxon>Spermatophyta</taxon>
        <taxon>Magnoliopsida</taxon>
        <taxon>eudicotyledons</taxon>
        <taxon>Gunneridae</taxon>
        <taxon>Pentapetalae</taxon>
        <taxon>asterids</taxon>
        <taxon>campanulids</taxon>
        <taxon>Apiales</taxon>
        <taxon>Apiaceae</taxon>
        <taxon>Apioideae</taxon>
        <taxon>Scandiceae</taxon>
        <taxon>Daucinae</taxon>
        <taxon>Daucus</taxon>
        <taxon>Daucus sect. Daucus</taxon>
    </lineage>
</organism>
<dbReference type="SMART" id="SM00297">
    <property type="entry name" value="BROMO"/>
    <property type="match status" value="1"/>
</dbReference>
<feature type="compositionally biased region" description="Basic and acidic residues" evidence="3">
    <location>
        <begin position="59"/>
        <end position="71"/>
    </location>
</feature>
<dbReference type="AlphaFoldDB" id="A0AAF0XJ98"/>
<evidence type="ECO:0000256" key="3">
    <source>
        <dbReference type="SAM" id="MobiDB-lite"/>
    </source>
</evidence>
<evidence type="ECO:0000256" key="1">
    <source>
        <dbReference type="ARBA" id="ARBA00023117"/>
    </source>
</evidence>
<dbReference type="InterPro" id="IPR001487">
    <property type="entry name" value="Bromodomain"/>
</dbReference>
<feature type="compositionally biased region" description="Basic residues" evidence="3">
    <location>
        <begin position="42"/>
        <end position="51"/>
    </location>
</feature>
<name>A0AAF0XJ98_DAUCS</name>
<feature type="compositionally biased region" description="Basic and acidic residues" evidence="3">
    <location>
        <begin position="23"/>
        <end position="36"/>
    </location>
</feature>
<feature type="region of interest" description="Disordered" evidence="3">
    <location>
        <begin position="1"/>
        <end position="87"/>
    </location>
</feature>
<keyword evidence="6" id="KW-1185">Reference proteome</keyword>
<feature type="compositionally biased region" description="Polar residues" evidence="3">
    <location>
        <begin position="72"/>
        <end position="82"/>
    </location>
</feature>
<keyword evidence="1 2" id="KW-0103">Bromodomain</keyword>
<dbReference type="CDD" id="cd04369">
    <property type="entry name" value="Bromodomain"/>
    <property type="match status" value="1"/>
</dbReference>
<dbReference type="InterPro" id="IPR051831">
    <property type="entry name" value="Bromodomain_contain_prot"/>
</dbReference>
<evidence type="ECO:0000259" key="4">
    <source>
        <dbReference type="PROSITE" id="PS50014"/>
    </source>
</evidence>
<dbReference type="PANTHER" id="PTHR22881:SF26">
    <property type="entry name" value="BROMODOMAIN CONTAINING PROTEIN, EXPRESSED"/>
    <property type="match status" value="1"/>
</dbReference>
<gene>
    <name evidence="5" type="ORF">DCAR_0727478</name>
</gene>
<proteinExistence type="predicted"/>
<dbReference type="PRINTS" id="PR00503">
    <property type="entry name" value="BROMODOMAIN"/>
</dbReference>
<feature type="compositionally biased region" description="Basic residues" evidence="3">
    <location>
        <begin position="451"/>
        <end position="460"/>
    </location>
</feature>
<feature type="domain" description="Bromo" evidence="4">
    <location>
        <begin position="103"/>
        <end position="173"/>
    </location>
</feature>
<feature type="compositionally biased region" description="Basic residues" evidence="3">
    <location>
        <begin position="245"/>
        <end position="257"/>
    </location>
</feature>
<feature type="compositionally biased region" description="Basic and acidic residues" evidence="3">
    <location>
        <begin position="414"/>
        <end position="429"/>
    </location>
</feature>
<evidence type="ECO:0000313" key="6">
    <source>
        <dbReference type="Proteomes" id="UP000077755"/>
    </source>
</evidence>
<dbReference type="PANTHER" id="PTHR22881">
    <property type="entry name" value="BROMODOMAIN CONTAINING PROTEIN"/>
    <property type="match status" value="1"/>
</dbReference>
<dbReference type="Proteomes" id="UP000077755">
    <property type="component" value="Chromosome 7"/>
</dbReference>
<feature type="region of interest" description="Disordered" evidence="3">
    <location>
        <begin position="562"/>
        <end position="594"/>
    </location>
</feature>
<feature type="compositionally biased region" description="Low complexity" evidence="3">
    <location>
        <begin position="581"/>
        <end position="594"/>
    </location>
</feature>
<feature type="region of interest" description="Disordered" evidence="3">
    <location>
        <begin position="414"/>
        <end position="490"/>
    </location>
</feature>
<reference evidence="5" key="2">
    <citation type="submission" date="2022-03" db="EMBL/GenBank/DDBJ databases">
        <title>Draft title - Genomic analysis of global carrot germplasm unveils the trajectory of domestication and the origin of high carotenoid orange carrot.</title>
        <authorList>
            <person name="Iorizzo M."/>
            <person name="Ellison S."/>
            <person name="Senalik D."/>
            <person name="Macko-Podgorni A."/>
            <person name="Grzebelus D."/>
            <person name="Bostan H."/>
            <person name="Rolling W."/>
            <person name="Curaba J."/>
            <person name="Simon P."/>
        </authorList>
    </citation>
    <scope>NUCLEOTIDE SEQUENCE</scope>
    <source>
        <tissue evidence="5">Leaf</tissue>
    </source>
</reference>
<protein>
    <recommendedName>
        <fullName evidence="4">Bromo domain-containing protein</fullName>
    </recommendedName>
</protein>
<accession>A0AAF0XJ98</accession>
<feature type="compositionally biased region" description="Polar residues" evidence="3">
    <location>
        <begin position="471"/>
        <end position="489"/>
    </location>
</feature>
<reference evidence="5" key="1">
    <citation type="journal article" date="2016" name="Nat. Genet.">
        <title>A high-quality carrot genome assembly provides new insights into carotenoid accumulation and asterid genome evolution.</title>
        <authorList>
            <person name="Iorizzo M."/>
            <person name="Ellison S."/>
            <person name="Senalik D."/>
            <person name="Zeng P."/>
            <person name="Satapoomin P."/>
            <person name="Huang J."/>
            <person name="Bowman M."/>
            <person name="Iovene M."/>
            <person name="Sanseverino W."/>
            <person name="Cavagnaro P."/>
            <person name="Yildiz M."/>
            <person name="Macko-Podgorni A."/>
            <person name="Moranska E."/>
            <person name="Grzebelus E."/>
            <person name="Grzebelus D."/>
            <person name="Ashrafi H."/>
            <person name="Zheng Z."/>
            <person name="Cheng S."/>
            <person name="Spooner D."/>
            <person name="Van Deynze A."/>
            <person name="Simon P."/>
        </authorList>
    </citation>
    <scope>NUCLEOTIDE SEQUENCE</scope>
    <source>
        <tissue evidence="5">Leaf</tissue>
    </source>
</reference>
<sequence>MEVKGGACRQDAWRNVAAQPSPHAKDLHQGSNREENGPPSRTRAKIKRKHRDTPLDDSDSSKTKQGKEKTNQENQSSASRGQPFSAEILPEKHTLELILDVLQRRDTYEIFAEPVDPEKVGDYHKIIKEPMDFGTMRAKLHEGMYATFEQFEHDVFLISGNAMCYNSPGTTYYRQGRAMDELAQKVFNVLKTDPENFESEFSGTRRRSGRRCQGKTKDCAFSSNARTSTNFRTGGVTSDVSSKEKRSHSSTSRRKLRGIPLAGRTGARCDQYDSFSGARDDTGSLLDIPDRRSTCTPEMLFSNTSESRLAHFNADPRPFLLVDQNDISYNKSLMLFVKDLGRTAQMVARQKLKGTQNNVGQIQDAALSGWETDIMTDTYSEKKVVDLILKENHTVRNPRSDIVKDKWTDADHDGKERCFNKIGVPRDKISGPNLNERPMDEGNSNASEKSSKRRRKKNHCTNKPLDPGSESFPSTFGMVTNKSSSSNKWQLADSMRTIRKHASKSTATSNTQVPRLQDLESCHSKSNTKDKTITTVGTTSSPWSTGLTSFSSQLSSKYQGTINPADKNHDPSDKGGGVTMISSSSKPGISTGSSSTRFTFDIPFLQSQLNQMKVMGQDKDRSEVQRGLLTQPNSLSAQAIQKHGVLCDPKGGYIKVPVHFADQPSSLSAAQSFFHIQKEPQSALRSLSLVNSASAATFSTASAADDTKLTLKL</sequence>
<feature type="region of interest" description="Disordered" evidence="3">
    <location>
        <begin position="230"/>
        <end position="258"/>
    </location>
</feature>
<evidence type="ECO:0000256" key="2">
    <source>
        <dbReference type="PROSITE-ProRule" id="PRU00035"/>
    </source>
</evidence>
<dbReference type="PROSITE" id="PS50014">
    <property type="entry name" value="BROMODOMAIN_2"/>
    <property type="match status" value="1"/>
</dbReference>
<dbReference type="SUPFAM" id="SSF47370">
    <property type="entry name" value="Bromodomain"/>
    <property type="match status" value="1"/>
</dbReference>
<dbReference type="InterPro" id="IPR036427">
    <property type="entry name" value="Bromodomain-like_sf"/>
</dbReference>
<dbReference type="Pfam" id="PF00439">
    <property type="entry name" value="Bromodomain"/>
    <property type="match status" value="1"/>
</dbReference>
<dbReference type="Gene3D" id="1.20.920.10">
    <property type="entry name" value="Bromodomain-like"/>
    <property type="match status" value="1"/>
</dbReference>
<dbReference type="EMBL" id="CP093349">
    <property type="protein sequence ID" value="WOH08042.1"/>
    <property type="molecule type" value="Genomic_DNA"/>
</dbReference>